<evidence type="ECO:0000313" key="1">
    <source>
        <dbReference type="EMBL" id="KAJ9069547.1"/>
    </source>
</evidence>
<reference evidence="1" key="1">
    <citation type="submission" date="2022-04" db="EMBL/GenBank/DDBJ databases">
        <title>Genome of the entomopathogenic fungus Entomophthora muscae.</title>
        <authorList>
            <person name="Elya C."/>
            <person name="Lovett B.R."/>
            <person name="Lee E."/>
            <person name="Macias A.M."/>
            <person name="Hajek A.E."/>
            <person name="De Bivort B.L."/>
            <person name="Kasson M.T."/>
            <person name="De Fine Licht H.H."/>
            <person name="Stajich J.E."/>
        </authorList>
    </citation>
    <scope>NUCLEOTIDE SEQUENCE</scope>
    <source>
        <strain evidence="1">Berkeley</strain>
    </source>
</reference>
<keyword evidence="2" id="KW-1185">Reference proteome</keyword>
<protein>
    <submittedName>
        <fullName evidence="1">Uncharacterized protein</fullName>
    </submittedName>
</protein>
<accession>A0ACC2T4P7</accession>
<sequence length="136" mass="14375">MSAVPGGILHLWFGVPEVASKGLTYLPSWALTYCWDRVSASTSLAQVIPDAHTEPVLGQPPACLLLGEVGSSFKASVQLVIRRAVAVNLGTHALLVLPLAALHFMCQTLPFLGLEWGPCQIRGGLLYIPTGGMGDP</sequence>
<comment type="caution">
    <text evidence="1">The sequence shown here is derived from an EMBL/GenBank/DDBJ whole genome shotgun (WGS) entry which is preliminary data.</text>
</comment>
<organism evidence="1 2">
    <name type="scientific">Entomophthora muscae</name>
    <dbReference type="NCBI Taxonomy" id="34485"/>
    <lineage>
        <taxon>Eukaryota</taxon>
        <taxon>Fungi</taxon>
        <taxon>Fungi incertae sedis</taxon>
        <taxon>Zoopagomycota</taxon>
        <taxon>Entomophthoromycotina</taxon>
        <taxon>Entomophthoromycetes</taxon>
        <taxon>Entomophthorales</taxon>
        <taxon>Entomophthoraceae</taxon>
        <taxon>Entomophthora</taxon>
    </lineage>
</organism>
<gene>
    <name evidence="1" type="ORF">DSO57_1017521</name>
</gene>
<evidence type="ECO:0000313" key="2">
    <source>
        <dbReference type="Proteomes" id="UP001165960"/>
    </source>
</evidence>
<dbReference type="EMBL" id="QTSX02003624">
    <property type="protein sequence ID" value="KAJ9069547.1"/>
    <property type="molecule type" value="Genomic_DNA"/>
</dbReference>
<dbReference type="Proteomes" id="UP001165960">
    <property type="component" value="Unassembled WGS sequence"/>
</dbReference>
<name>A0ACC2T4P7_9FUNG</name>
<proteinExistence type="predicted"/>